<reference evidence="6" key="2">
    <citation type="journal article" date="2021" name="PeerJ">
        <title>Extensive microbial diversity within the chicken gut microbiome revealed by metagenomics and culture.</title>
        <authorList>
            <person name="Gilroy R."/>
            <person name="Ravi A."/>
            <person name="Getino M."/>
            <person name="Pursley I."/>
            <person name="Horton D.L."/>
            <person name="Alikhan N.F."/>
            <person name="Baker D."/>
            <person name="Gharbi K."/>
            <person name="Hall N."/>
            <person name="Watson M."/>
            <person name="Adriaenssens E.M."/>
            <person name="Foster-Nyarko E."/>
            <person name="Jarju S."/>
            <person name="Secka A."/>
            <person name="Antonio M."/>
            <person name="Oren A."/>
            <person name="Chaudhuri R.R."/>
            <person name="La Ragione R."/>
            <person name="Hildebrand F."/>
            <person name="Pallen M.J."/>
        </authorList>
    </citation>
    <scope>NUCLEOTIDE SEQUENCE</scope>
    <source>
        <strain evidence="6">C6-149</strain>
    </source>
</reference>
<evidence type="ECO:0000313" key="6">
    <source>
        <dbReference type="EMBL" id="MBO8441602.1"/>
    </source>
</evidence>
<dbReference type="SUPFAM" id="SSF52540">
    <property type="entry name" value="P-loop containing nucleoside triphosphate hydrolases"/>
    <property type="match status" value="1"/>
</dbReference>
<evidence type="ECO:0000313" key="7">
    <source>
        <dbReference type="Proteomes" id="UP000823614"/>
    </source>
</evidence>
<dbReference type="EMBL" id="JADIMP010000065">
    <property type="protein sequence ID" value="MBO8441602.1"/>
    <property type="molecule type" value="Genomic_DNA"/>
</dbReference>
<dbReference type="Gene3D" id="3.40.50.300">
    <property type="entry name" value="P-loop containing nucleotide triphosphate hydrolases"/>
    <property type="match status" value="1"/>
</dbReference>
<name>A0A9D9H9S2_9LACO</name>
<evidence type="ECO:0000259" key="5">
    <source>
        <dbReference type="PROSITE" id="PS50901"/>
    </source>
</evidence>
<accession>A0A9D9H9S2</accession>
<dbReference type="AlphaFoldDB" id="A0A9D9H9S2"/>
<evidence type="ECO:0000256" key="1">
    <source>
        <dbReference type="ARBA" id="ARBA00022741"/>
    </source>
</evidence>
<sequence>MNTKTNQFRHRKKIIIEPEIVNHVNYKLLIEMGLILWTVLFSSGLLRFMGIALILVTFQFNYILNWIEELQLKNCHSVKDLALRMIVCYQIKNLLVEEAEKERALWNLAVNGRILIPFVNVYIAYENHRFKGKVEIELTHTFTQMLSDDLFVNQLNSALQNVAEGLRAKSHEFNKTGNSVIFELEDTTIDDQIEISSVNNLINVGGGGVVLDASHEFDWNKIHHGIVSGVTGAGKSTLIEYMVANAMLNDYEIVIIDPKQSDLSLIKNSQKVKVAWECEDIMQLLEDTLAEMKEVQRSYHQNPEGKLKQHLIVIDELAALKAMVNKEQQKRLDEIMKQIALLGRQLKFHLLLGMQQANANNVPTEIREQMGLRVLLGNSTEAARKFLFPDDDIQVESENKLGQGILSINGSVAEKFQAPLIKVNLIELINEKLLKVK</sequence>
<keyword evidence="2 3" id="KW-0067">ATP-binding</keyword>
<gene>
    <name evidence="6" type="ORF">IAA89_04135</name>
</gene>
<evidence type="ECO:0000256" key="3">
    <source>
        <dbReference type="PROSITE-ProRule" id="PRU00289"/>
    </source>
</evidence>
<keyword evidence="4" id="KW-0812">Transmembrane</keyword>
<evidence type="ECO:0000256" key="2">
    <source>
        <dbReference type="ARBA" id="ARBA00022840"/>
    </source>
</evidence>
<dbReference type="GO" id="GO:0005524">
    <property type="term" value="F:ATP binding"/>
    <property type="evidence" value="ECO:0007669"/>
    <property type="project" value="UniProtKB-UniRule"/>
</dbReference>
<proteinExistence type="predicted"/>
<keyword evidence="4" id="KW-0472">Membrane</keyword>
<feature type="binding site" evidence="3">
    <location>
        <begin position="229"/>
        <end position="236"/>
    </location>
    <ligand>
        <name>ATP</name>
        <dbReference type="ChEBI" id="CHEBI:30616"/>
    </ligand>
</feature>
<reference evidence="6" key="1">
    <citation type="submission" date="2020-10" db="EMBL/GenBank/DDBJ databases">
        <authorList>
            <person name="Gilroy R."/>
        </authorList>
    </citation>
    <scope>NUCLEOTIDE SEQUENCE</scope>
    <source>
        <strain evidence="6">C6-149</strain>
    </source>
</reference>
<dbReference type="PROSITE" id="PS50901">
    <property type="entry name" value="FTSK"/>
    <property type="match status" value="1"/>
</dbReference>
<dbReference type="PANTHER" id="PTHR22683:SF47">
    <property type="entry name" value="FTSK DOMAIN-CONTAINING PROTEIN YDCQ"/>
    <property type="match status" value="1"/>
</dbReference>
<keyword evidence="4" id="KW-1133">Transmembrane helix</keyword>
<dbReference type="InterPro" id="IPR002543">
    <property type="entry name" value="FtsK_dom"/>
</dbReference>
<dbReference type="Pfam" id="PF01580">
    <property type="entry name" value="FtsK_SpoIIIE"/>
    <property type="match status" value="1"/>
</dbReference>
<dbReference type="Proteomes" id="UP000823614">
    <property type="component" value="Unassembled WGS sequence"/>
</dbReference>
<dbReference type="PANTHER" id="PTHR22683">
    <property type="entry name" value="SPORULATION PROTEIN RELATED"/>
    <property type="match status" value="1"/>
</dbReference>
<comment type="caution">
    <text evidence="6">The sequence shown here is derived from an EMBL/GenBank/DDBJ whole genome shotgun (WGS) entry which is preliminary data.</text>
</comment>
<keyword evidence="1 3" id="KW-0547">Nucleotide-binding</keyword>
<dbReference type="InterPro" id="IPR027417">
    <property type="entry name" value="P-loop_NTPase"/>
</dbReference>
<dbReference type="GO" id="GO:0003677">
    <property type="term" value="F:DNA binding"/>
    <property type="evidence" value="ECO:0007669"/>
    <property type="project" value="InterPro"/>
</dbReference>
<dbReference type="InterPro" id="IPR050206">
    <property type="entry name" value="FtsK/SpoIIIE/SftA"/>
</dbReference>
<evidence type="ECO:0000256" key="4">
    <source>
        <dbReference type="SAM" id="Phobius"/>
    </source>
</evidence>
<organism evidence="6 7">
    <name type="scientific">Candidatus Gallilactobacillus intestinavium</name>
    <dbReference type="NCBI Taxonomy" id="2840838"/>
    <lineage>
        <taxon>Bacteria</taxon>
        <taxon>Bacillati</taxon>
        <taxon>Bacillota</taxon>
        <taxon>Bacilli</taxon>
        <taxon>Lactobacillales</taxon>
        <taxon>Lactobacillaceae</taxon>
        <taxon>Lactobacillaceae incertae sedis</taxon>
        <taxon>Candidatus Gallilactobacillus</taxon>
    </lineage>
</organism>
<feature type="domain" description="FtsK" evidence="5">
    <location>
        <begin position="206"/>
        <end position="385"/>
    </location>
</feature>
<feature type="transmembrane region" description="Helical" evidence="4">
    <location>
        <begin position="45"/>
        <end position="64"/>
    </location>
</feature>
<protein>
    <recommendedName>
        <fullName evidence="5">FtsK domain-containing protein</fullName>
    </recommendedName>
</protein>